<dbReference type="SUPFAM" id="SSF141371">
    <property type="entry name" value="PilZ domain-like"/>
    <property type="match status" value="1"/>
</dbReference>
<comment type="caution">
    <text evidence="1">The sequence shown here is derived from an EMBL/GenBank/DDBJ whole genome shotgun (WGS) entry which is preliminary data.</text>
</comment>
<accession>A0ABS4ALK2</accession>
<evidence type="ECO:0008006" key="3">
    <source>
        <dbReference type="Google" id="ProtNLM"/>
    </source>
</evidence>
<evidence type="ECO:0000313" key="1">
    <source>
        <dbReference type="EMBL" id="MBP0447886.1"/>
    </source>
</evidence>
<evidence type="ECO:0000313" key="2">
    <source>
        <dbReference type="Proteomes" id="UP000681594"/>
    </source>
</evidence>
<name>A0ABS4ALK2_9PROT</name>
<dbReference type="Proteomes" id="UP000681594">
    <property type="component" value="Unassembled WGS sequence"/>
</dbReference>
<reference evidence="1 2" key="1">
    <citation type="submission" date="2021-03" db="EMBL/GenBank/DDBJ databases">
        <authorList>
            <person name="So Y."/>
        </authorList>
    </citation>
    <scope>NUCLEOTIDE SEQUENCE [LARGE SCALE GENOMIC DNA]</scope>
    <source>
        <strain evidence="1 2">SSH11</strain>
    </source>
</reference>
<proteinExistence type="predicted"/>
<sequence length="73" mass="7895">MAEMLANGHWVPCVLLEVSASGAKLHVGHDMALPAETLLKLPDGQLREAHCRWQHGAYAGFEFASLLPGIPFS</sequence>
<keyword evidence="2" id="KW-1185">Reference proteome</keyword>
<dbReference type="EMBL" id="JAGIZB010000080">
    <property type="protein sequence ID" value="MBP0447886.1"/>
    <property type="molecule type" value="Genomic_DNA"/>
</dbReference>
<organism evidence="1 2">
    <name type="scientific">Pararoseomonas baculiformis</name>
    <dbReference type="NCBI Taxonomy" id="2820812"/>
    <lineage>
        <taxon>Bacteria</taxon>
        <taxon>Pseudomonadati</taxon>
        <taxon>Pseudomonadota</taxon>
        <taxon>Alphaproteobacteria</taxon>
        <taxon>Acetobacterales</taxon>
        <taxon>Acetobacteraceae</taxon>
        <taxon>Pararoseomonas</taxon>
    </lineage>
</organism>
<protein>
    <recommendedName>
        <fullName evidence="3">PilZ domain-containing protein</fullName>
    </recommendedName>
</protein>
<gene>
    <name evidence="1" type="ORF">J8J14_24445</name>
</gene>